<protein>
    <submittedName>
        <fullName evidence="2">Uncharacterized protein</fullName>
    </submittedName>
</protein>
<keyword evidence="1" id="KW-0812">Transmembrane</keyword>
<dbReference type="EMBL" id="CACVAQ010000061">
    <property type="protein sequence ID" value="CAA6801156.1"/>
    <property type="molecule type" value="Genomic_DNA"/>
</dbReference>
<reference evidence="2" key="1">
    <citation type="submission" date="2020-01" db="EMBL/GenBank/DDBJ databases">
        <authorList>
            <person name="Meier V. D."/>
            <person name="Meier V D."/>
        </authorList>
    </citation>
    <scope>NUCLEOTIDE SEQUENCE</scope>
    <source>
        <strain evidence="2">HLG_WM_MAG_10</strain>
    </source>
</reference>
<organism evidence="2">
    <name type="scientific">uncultured Aureispira sp</name>
    <dbReference type="NCBI Taxonomy" id="1331704"/>
    <lineage>
        <taxon>Bacteria</taxon>
        <taxon>Pseudomonadati</taxon>
        <taxon>Bacteroidota</taxon>
        <taxon>Saprospiria</taxon>
        <taxon>Saprospirales</taxon>
        <taxon>Saprospiraceae</taxon>
        <taxon>Aureispira</taxon>
        <taxon>environmental samples</taxon>
    </lineage>
</organism>
<name>A0A6S6S4L2_9BACT</name>
<dbReference type="InterPro" id="IPR008969">
    <property type="entry name" value="CarboxyPept-like_regulatory"/>
</dbReference>
<feature type="transmembrane region" description="Helical" evidence="1">
    <location>
        <begin position="91"/>
        <end position="108"/>
    </location>
</feature>
<sequence length="248" mass="28604">MKLELAHDFIAKKVYEEASIEDKARARATKLLHDRYQHYLSSKNLLLTERELIYIGPFIKRMDLTREEEYYIRGSKKTIKKAKLMRRFKDVALVALLSGVVFSTWGFWERQRFFHASEHLASAQDSIHTLLRNQKGKKPHAGLDKDKGNRPSSVEDRLLPAAFFSTVELKGKITNEQDEPISEALIQIMGAQVYTKEDGSYKLFLIFPPPYIGKNMTLNVSKANYLPTSKSIDTDNPTIYSEFILVRE</sequence>
<accession>A0A6S6S4L2</accession>
<evidence type="ECO:0000313" key="2">
    <source>
        <dbReference type="EMBL" id="CAA6801156.1"/>
    </source>
</evidence>
<keyword evidence="1" id="KW-0472">Membrane</keyword>
<dbReference type="AlphaFoldDB" id="A0A6S6S4L2"/>
<gene>
    <name evidence="2" type="ORF">HELGO_WM30830</name>
</gene>
<evidence type="ECO:0000256" key="1">
    <source>
        <dbReference type="SAM" id="Phobius"/>
    </source>
</evidence>
<keyword evidence="1" id="KW-1133">Transmembrane helix</keyword>
<dbReference type="SUPFAM" id="SSF49464">
    <property type="entry name" value="Carboxypeptidase regulatory domain-like"/>
    <property type="match status" value="1"/>
</dbReference>
<proteinExistence type="predicted"/>
<dbReference type="Gene3D" id="2.60.40.1120">
    <property type="entry name" value="Carboxypeptidase-like, regulatory domain"/>
    <property type="match status" value="1"/>
</dbReference>